<dbReference type="SUPFAM" id="SSF46689">
    <property type="entry name" value="Homeodomain-like"/>
    <property type="match status" value="1"/>
</dbReference>
<sequence length="230" mass="25408">MSDKAESPSTDSKPPASRRRGEAAKALFREELVRIALELFNREGSKGVSIRAIASAAGISPMAVYRYFPNRMTLLSQLWDDVFHELAAFMEEAVSARSRPEDRLLAVLDAHVAYWTTRPEQFRMIYVEPALDPEGESELDFWRTAPGPARVRGLMGSLLMDCWHSRSIQGADPAAAIEQLSIYLRGLLHTLLSTAGSDWLQPERALQGARSVVLALAAHHPSLQPADTVA</sequence>
<keyword evidence="8" id="KW-1185">Reference proteome</keyword>
<feature type="DNA-binding region" description="H-T-H motif" evidence="4">
    <location>
        <begin position="49"/>
        <end position="68"/>
    </location>
</feature>
<keyword evidence="3" id="KW-0804">Transcription</keyword>
<keyword evidence="1" id="KW-0805">Transcription regulation</keyword>
<accession>A0A318H420</accession>
<dbReference type="InterPro" id="IPR050109">
    <property type="entry name" value="HTH-type_TetR-like_transc_reg"/>
</dbReference>
<gene>
    <name evidence="7" type="ORF">C7444_11859</name>
</gene>
<organism evidence="7 8">
    <name type="scientific">Sphaerotilus hippei</name>
    <dbReference type="NCBI Taxonomy" id="744406"/>
    <lineage>
        <taxon>Bacteria</taxon>
        <taxon>Pseudomonadati</taxon>
        <taxon>Pseudomonadota</taxon>
        <taxon>Betaproteobacteria</taxon>
        <taxon>Burkholderiales</taxon>
        <taxon>Sphaerotilaceae</taxon>
        <taxon>Sphaerotilus</taxon>
    </lineage>
</organism>
<dbReference type="InterPro" id="IPR001647">
    <property type="entry name" value="HTH_TetR"/>
</dbReference>
<dbReference type="OrthoDB" id="270177at2"/>
<dbReference type="Pfam" id="PF00440">
    <property type="entry name" value="TetR_N"/>
    <property type="match status" value="1"/>
</dbReference>
<evidence type="ECO:0000313" key="8">
    <source>
        <dbReference type="Proteomes" id="UP000247811"/>
    </source>
</evidence>
<dbReference type="InterPro" id="IPR009057">
    <property type="entry name" value="Homeodomain-like_sf"/>
</dbReference>
<dbReference type="Proteomes" id="UP000247811">
    <property type="component" value="Unassembled WGS sequence"/>
</dbReference>
<dbReference type="Gene3D" id="1.10.357.10">
    <property type="entry name" value="Tetracycline Repressor, domain 2"/>
    <property type="match status" value="1"/>
</dbReference>
<dbReference type="RefSeq" id="WP_110401949.1">
    <property type="nucleotide sequence ID" value="NZ_QJJS01000018.1"/>
</dbReference>
<reference evidence="7 8" key="1">
    <citation type="submission" date="2018-05" db="EMBL/GenBank/DDBJ databases">
        <title>Genomic Encyclopedia of Type Strains, Phase IV (KMG-IV): sequencing the most valuable type-strain genomes for metagenomic binning, comparative biology and taxonomic classification.</title>
        <authorList>
            <person name="Goeker M."/>
        </authorList>
    </citation>
    <scope>NUCLEOTIDE SEQUENCE [LARGE SCALE GENOMIC DNA]</scope>
    <source>
        <strain evidence="7 8">DSM 566</strain>
    </source>
</reference>
<evidence type="ECO:0000259" key="6">
    <source>
        <dbReference type="PROSITE" id="PS50977"/>
    </source>
</evidence>
<dbReference type="PANTHER" id="PTHR30055:SF234">
    <property type="entry name" value="HTH-TYPE TRANSCRIPTIONAL REGULATOR BETI"/>
    <property type="match status" value="1"/>
</dbReference>
<evidence type="ECO:0000313" key="7">
    <source>
        <dbReference type="EMBL" id="PXW93690.1"/>
    </source>
</evidence>
<dbReference type="EMBL" id="QJJS01000018">
    <property type="protein sequence ID" value="PXW93690.1"/>
    <property type="molecule type" value="Genomic_DNA"/>
</dbReference>
<dbReference type="AlphaFoldDB" id="A0A318H420"/>
<evidence type="ECO:0000256" key="1">
    <source>
        <dbReference type="ARBA" id="ARBA00023015"/>
    </source>
</evidence>
<name>A0A318H420_9BURK</name>
<feature type="domain" description="HTH tetR-type" evidence="6">
    <location>
        <begin position="26"/>
        <end position="86"/>
    </location>
</feature>
<evidence type="ECO:0000256" key="4">
    <source>
        <dbReference type="PROSITE-ProRule" id="PRU00335"/>
    </source>
</evidence>
<evidence type="ECO:0000256" key="3">
    <source>
        <dbReference type="ARBA" id="ARBA00023163"/>
    </source>
</evidence>
<dbReference type="PRINTS" id="PR00455">
    <property type="entry name" value="HTHTETR"/>
</dbReference>
<feature type="region of interest" description="Disordered" evidence="5">
    <location>
        <begin position="1"/>
        <end position="22"/>
    </location>
</feature>
<keyword evidence="2 4" id="KW-0238">DNA-binding</keyword>
<evidence type="ECO:0000256" key="5">
    <source>
        <dbReference type="SAM" id="MobiDB-lite"/>
    </source>
</evidence>
<evidence type="ECO:0000256" key="2">
    <source>
        <dbReference type="ARBA" id="ARBA00023125"/>
    </source>
</evidence>
<protein>
    <submittedName>
        <fullName evidence="7">TetR family transcriptional regulator</fullName>
    </submittedName>
</protein>
<dbReference type="PROSITE" id="PS50977">
    <property type="entry name" value="HTH_TETR_2"/>
    <property type="match status" value="1"/>
</dbReference>
<proteinExistence type="predicted"/>
<dbReference type="GO" id="GO:0003700">
    <property type="term" value="F:DNA-binding transcription factor activity"/>
    <property type="evidence" value="ECO:0007669"/>
    <property type="project" value="TreeGrafter"/>
</dbReference>
<dbReference type="GO" id="GO:0000976">
    <property type="term" value="F:transcription cis-regulatory region binding"/>
    <property type="evidence" value="ECO:0007669"/>
    <property type="project" value="TreeGrafter"/>
</dbReference>
<comment type="caution">
    <text evidence="7">The sequence shown here is derived from an EMBL/GenBank/DDBJ whole genome shotgun (WGS) entry which is preliminary data.</text>
</comment>
<dbReference type="PANTHER" id="PTHR30055">
    <property type="entry name" value="HTH-TYPE TRANSCRIPTIONAL REGULATOR RUTR"/>
    <property type="match status" value="1"/>
</dbReference>